<accession>C3Z993</accession>
<dbReference type="EMBL" id="GG666599">
    <property type="protein sequence ID" value="EEN50822.1"/>
    <property type="molecule type" value="Genomic_DNA"/>
</dbReference>
<evidence type="ECO:0000256" key="1">
    <source>
        <dbReference type="SAM" id="MobiDB-lite"/>
    </source>
</evidence>
<feature type="region of interest" description="Disordered" evidence="1">
    <location>
        <begin position="1"/>
        <end position="22"/>
    </location>
</feature>
<proteinExistence type="predicted"/>
<dbReference type="InParanoid" id="C3Z993"/>
<protein>
    <submittedName>
        <fullName evidence="2">Uncharacterized protein</fullName>
    </submittedName>
</protein>
<name>C3Z993_BRAFL</name>
<reference evidence="2" key="1">
    <citation type="journal article" date="2008" name="Nature">
        <title>The amphioxus genome and the evolution of the chordate karyotype.</title>
        <authorList>
            <consortium name="US DOE Joint Genome Institute (JGI-PGF)"/>
            <person name="Putnam N.H."/>
            <person name="Butts T."/>
            <person name="Ferrier D.E.K."/>
            <person name="Furlong R.F."/>
            <person name="Hellsten U."/>
            <person name="Kawashima T."/>
            <person name="Robinson-Rechavi M."/>
            <person name="Shoguchi E."/>
            <person name="Terry A."/>
            <person name="Yu J.-K."/>
            <person name="Benito-Gutierrez E.L."/>
            <person name="Dubchak I."/>
            <person name="Garcia-Fernandez J."/>
            <person name="Gibson-Brown J.J."/>
            <person name="Grigoriev I.V."/>
            <person name="Horton A.C."/>
            <person name="de Jong P.J."/>
            <person name="Jurka J."/>
            <person name="Kapitonov V.V."/>
            <person name="Kohara Y."/>
            <person name="Kuroki Y."/>
            <person name="Lindquist E."/>
            <person name="Lucas S."/>
            <person name="Osoegawa K."/>
            <person name="Pennacchio L.A."/>
            <person name="Salamov A.A."/>
            <person name="Satou Y."/>
            <person name="Sauka-Spengler T."/>
            <person name="Schmutz J."/>
            <person name="Shin-I T."/>
            <person name="Toyoda A."/>
            <person name="Bronner-Fraser M."/>
            <person name="Fujiyama A."/>
            <person name="Holland L.Z."/>
            <person name="Holland P.W.H."/>
            <person name="Satoh N."/>
            <person name="Rokhsar D.S."/>
        </authorList>
    </citation>
    <scope>NUCLEOTIDE SEQUENCE [LARGE SCALE GENOMIC DNA]</scope>
    <source>
        <strain evidence="2">S238N-H82</strain>
        <tissue evidence="2">Testes</tissue>
    </source>
</reference>
<dbReference type="AlphaFoldDB" id="C3Z993"/>
<evidence type="ECO:0000313" key="2">
    <source>
        <dbReference type="EMBL" id="EEN50822.1"/>
    </source>
</evidence>
<gene>
    <name evidence="2" type="ORF">BRAFLDRAFT_100605</name>
</gene>
<organism>
    <name type="scientific">Branchiostoma floridae</name>
    <name type="common">Florida lancelet</name>
    <name type="synonym">Amphioxus</name>
    <dbReference type="NCBI Taxonomy" id="7739"/>
    <lineage>
        <taxon>Eukaryota</taxon>
        <taxon>Metazoa</taxon>
        <taxon>Chordata</taxon>
        <taxon>Cephalochordata</taxon>
        <taxon>Leptocardii</taxon>
        <taxon>Amphioxiformes</taxon>
        <taxon>Branchiostomatidae</taxon>
        <taxon>Branchiostoma</taxon>
    </lineage>
</organism>
<sequence length="135" mass="14794">MSQSQRTMAGLEAIASTESTDCPPSQADYAQKICEVAEKLGYAHEYTRVMEVLMDASDPRNQPIYPGARITIIQAVTLQLHLFVTSGPGGSSSVPSRMMWRTVHSLLPTPNKMPNRIAVAEKMIKDLLSDSVKSD</sequence>